<protein>
    <submittedName>
        <fullName evidence="2">Uncharacterized protein</fullName>
    </submittedName>
</protein>
<feature type="compositionally biased region" description="Gly residues" evidence="1">
    <location>
        <begin position="1"/>
        <end position="12"/>
    </location>
</feature>
<gene>
    <name evidence="2" type="ORF">F5Z01DRAFT_631008</name>
</gene>
<feature type="non-terminal residue" evidence="2">
    <location>
        <position position="1"/>
    </location>
</feature>
<keyword evidence="3" id="KW-1185">Reference proteome</keyword>
<feature type="region of interest" description="Disordered" evidence="1">
    <location>
        <begin position="1"/>
        <end position="20"/>
    </location>
</feature>
<name>A0A9P7ZE50_9HYPO</name>
<dbReference type="GeneID" id="70292663"/>
<comment type="caution">
    <text evidence="2">The sequence shown here is derived from an EMBL/GenBank/DDBJ whole genome shotgun (WGS) entry which is preliminary data.</text>
</comment>
<dbReference type="AlphaFoldDB" id="A0A9P7ZE50"/>
<accession>A0A9P7ZE50</accession>
<organism evidence="2 3">
    <name type="scientific">Emericellopsis atlantica</name>
    <dbReference type="NCBI Taxonomy" id="2614577"/>
    <lineage>
        <taxon>Eukaryota</taxon>
        <taxon>Fungi</taxon>
        <taxon>Dikarya</taxon>
        <taxon>Ascomycota</taxon>
        <taxon>Pezizomycotina</taxon>
        <taxon>Sordariomycetes</taxon>
        <taxon>Hypocreomycetidae</taxon>
        <taxon>Hypocreales</taxon>
        <taxon>Bionectriaceae</taxon>
        <taxon>Emericellopsis</taxon>
    </lineage>
</organism>
<evidence type="ECO:0000313" key="2">
    <source>
        <dbReference type="EMBL" id="KAG9249798.1"/>
    </source>
</evidence>
<proteinExistence type="predicted"/>
<dbReference type="Proteomes" id="UP000887229">
    <property type="component" value="Unassembled WGS sequence"/>
</dbReference>
<reference evidence="2" key="1">
    <citation type="journal article" date="2021" name="IMA Fungus">
        <title>Genomic characterization of three marine fungi, including Emericellopsis atlantica sp. nov. with signatures of a generalist lifestyle and marine biomass degradation.</title>
        <authorList>
            <person name="Hagestad O.C."/>
            <person name="Hou L."/>
            <person name="Andersen J.H."/>
            <person name="Hansen E.H."/>
            <person name="Altermark B."/>
            <person name="Li C."/>
            <person name="Kuhnert E."/>
            <person name="Cox R.J."/>
            <person name="Crous P.W."/>
            <person name="Spatafora J.W."/>
            <person name="Lail K."/>
            <person name="Amirebrahimi M."/>
            <person name="Lipzen A."/>
            <person name="Pangilinan J."/>
            <person name="Andreopoulos W."/>
            <person name="Hayes R.D."/>
            <person name="Ng V."/>
            <person name="Grigoriev I.V."/>
            <person name="Jackson S.A."/>
            <person name="Sutton T.D.S."/>
            <person name="Dobson A.D.W."/>
            <person name="Rama T."/>
        </authorList>
    </citation>
    <scope>NUCLEOTIDE SEQUENCE</scope>
    <source>
        <strain evidence="2">TS7</strain>
    </source>
</reference>
<dbReference type="OrthoDB" id="5388204at2759"/>
<sequence>DNGGGSDNGIDGGSSLPDNNAPCGYWARQDTFGLPGLYYNGTLTIRHNMTHNTAWDDENKDLVTSECDNDDRSPKSYEYPAMILIAPTGNESDTNPMHWVLRGFQPSHQQPYRQDDIDFLQRWVYVRSSDFVVTNKTYLYDTPYRPFFADHLEETGATKYDQTTRVYWKTTVASDDGGTFSAQAVYTEMPPLLDVDNPAYRNSPDWRAGLRTSQYITLSDVCKYNQKLLDDWYDEDDIEAIHDAAGQAIRRQENDIWEATEPTVWLEKGATVEMEDIGAEKMRWTLQATLDKAVPWKGARKGGVCSDTTPFEFSDFVPFTSRNNDENSSVEASVPWNITLDVSLLFEGLLIKANSTTLDGEEDGKLLFGMNSSWSRKTKITKTVQHPFNPRFGDVFCAL</sequence>
<dbReference type="EMBL" id="MU251290">
    <property type="protein sequence ID" value="KAG9249798.1"/>
    <property type="molecule type" value="Genomic_DNA"/>
</dbReference>
<evidence type="ECO:0000256" key="1">
    <source>
        <dbReference type="SAM" id="MobiDB-lite"/>
    </source>
</evidence>
<dbReference type="RefSeq" id="XP_046113722.1">
    <property type="nucleotide sequence ID" value="XM_046261760.1"/>
</dbReference>
<evidence type="ECO:0000313" key="3">
    <source>
        <dbReference type="Proteomes" id="UP000887229"/>
    </source>
</evidence>